<reference evidence="3" key="1">
    <citation type="submission" date="2020-04" db="EMBL/GenBank/DDBJ databases">
        <authorList>
            <person name="Alioto T."/>
            <person name="Alioto T."/>
            <person name="Gomez Garrido J."/>
        </authorList>
    </citation>
    <scope>NUCLEOTIDE SEQUENCE</scope>
    <source>
        <strain evidence="3">A484AB</strain>
    </source>
</reference>
<accession>A0A6S7K7Q3</accession>
<feature type="signal peptide" evidence="2">
    <location>
        <begin position="1"/>
        <end position="18"/>
    </location>
</feature>
<protein>
    <submittedName>
        <fullName evidence="3">Uncharacterized protein</fullName>
    </submittedName>
</protein>
<comment type="caution">
    <text evidence="3">The sequence shown here is derived from an EMBL/GenBank/DDBJ whole genome shotgun (WGS) entry which is preliminary data.</text>
</comment>
<evidence type="ECO:0000313" key="3">
    <source>
        <dbReference type="EMBL" id="CAB4037900.1"/>
    </source>
</evidence>
<dbReference type="OrthoDB" id="5980977at2759"/>
<dbReference type="EMBL" id="CACRXK020023584">
    <property type="protein sequence ID" value="CAB4037900.1"/>
    <property type="molecule type" value="Genomic_DNA"/>
</dbReference>
<gene>
    <name evidence="3" type="ORF">PACLA_8A027121</name>
</gene>
<proteinExistence type="predicted"/>
<feature type="region of interest" description="Disordered" evidence="1">
    <location>
        <begin position="22"/>
        <end position="42"/>
    </location>
</feature>
<dbReference type="Proteomes" id="UP001152795">
    <property type="component" value="Unassembled WGS sequence"/>
</dbReference>
<keyword evidence="2" id="KW-0732">Signal</keyword>
<feature type="chain" id="PRO_5043602134" evidence="2">
    <location>
        <begin position="19"/>
        <end position="234"/>
    </location>
</feature>
<evidence type="ECO:0000313" key="4">
    <source>
        <dbReference type="Proteomes" id="UP001152795"/>
    </source>
</evidence>
<organism evidence="3 4">
    <name type="scientific">Paramuricea clavata</name>
    <name type="common">Red gorgonian</name>
    <name type="synonym">Violescent sea-whip</name>
    <dbReference type="NCBI Taxonomy" id="317549"/>
    <lineage>
        <taxon>Eukaryota</taxon>
        <taxon>Metazoa</taxon>
        <taxon>Cnidaria</taxon>
        <taxon>Anthozoa</taxon>
        <taxon>Octocorallia</taxon>
        <taxon>Malacalcyonacea</taxon>
        <taxon>Plexauridae</taxon>
        <taxon>Paramuricea</taxon>
    </lineage>
</organism>
<feature type="compositionally biased region" description="Basic residues" evidence="1">
    <location>
        <begin position="22"/>
        <end position="32"/>
    </location>
</feature>
<dbReference type="AlphaFoldDB" id="A0A6S7K7Q3"/>
<evidence type="ECO:0000256" key="1">
    <source>
        <dbReference type="SAM" id="MobiDB-lite"/>
    </source>
</evidence>
<sequence>MLMICLLLLNCITVPGLLRRTSRRTTTRRTRRTPSTPKITASTPLPVTSFTSSIIKSQALNPTYQNSFRTRFLTGAVRGALVYSYLYSANRAYSGLYTPYGTLNVLIPQKRALRIAKEEYKVQTADGIDCTSGTLREDYATSIKNVTTKIAYQIPAQQNSETTANPSATNVNLKDVTTVDSYPVSIETHSEYDRSLMIESSYVNCTDIVCNVEAHMIRMYDTNPNYNFAVIDLD</sequence>
<keyword evidence="4" id="KW-1185">Reference proteome</keyword>
<evidence type="ECO:0000256" key="2">
    <source>
        <dbReference type="SAM" id="SignalP"/>
    </source>
</evidence>
<name>A0A6S7K7Q3_PARCT</name>